<feature type="repeat" description="TNFR-Cys" evidence="12">
    <location>
        <begin position="208"/>
        <end position="250"/>
    </location>
</feature>
<keyword evidence="10" id="KW-0675">Receptor</keyword>
<dbReference type="Pfam" id="PF00020">
    <property type="entry name" value="TNFR_c6"/>
    <property type="match status" value="3"/>
</dbReference>
<comment type="caution">
    <text evidence="12">Lacks conserved residue(s) required for the propagation of feature annotation.</text>
</comment>
<feature type="domain" description="TNFR-Cys" evidence="15">
    <location>
        <begin position="129"/>
        <end position="163"/>
    </location>
</feature>
<keyword evidence="5" id="KW-0732">Signal</keyword>
<dbReference type="GO" id="GO:0009897">
    <property type="term" value="C:external side of plasma membrane"/>
    <property type="evidence" value="ECO:0007669"/>
    <property type="project" value="TreeGrafter"/>
</dbReference>
<sequence>MGSPEADLEARPSLVMIVNTALVQPFSCKSEVCSYKNSRSAEESKVESGSKLLLLHLGNANSGQRCAATATAHLHSVKLGANPSQQADTPAGTRVLSEKCWTGAVGSGDCWALCLLLLGSPRYTLAMPLCKEEEYPAGDECCPKCSPGYRVKQACEEQTGTLCAPCTPGTYTAHLNGLSECLPCRVCDAAMGLVVRRQCSSTENTECGCDQGHFCVSEEGDDCVECRPHAACRPGQRVQERGTEWQDTVCEDCQPGTFSPNGTLGECQPWTKCSGPFETEVKPGTSSTDVTCSSRGLSIFVGVLVGFVFCGLVVFGIRMKIRRAAEGPARVRVFSQWKRRRAEWEVTAAQAQQLMPDVTTVAVEETASMFTERDQHAGQQLQVQPSEKSQTAPAESCQALKG</sequence>
<reference evidence="16 17" key="1">
    <citation type="journal article" date="2020" name="Mol. Biol. Evol.">
        <title>Interspecific Gene Flow and the Evolution of Specialization in Black and White Rhinoceros.</title>
        <authorList>
            <person name="Moodley Y."/>
            <person name="Westbury M.V."/>
            <person name="Russo I.M."/>
            <person name="Gopalakrishnan S."/>
            <person name="Rakotoarivelo A."/>
            <person name="Olsen R.A."/>
            <person name="Prost S."/>
            <person name="Tunstall T."/>
            <person name="Ryder O.A."/>
            <person name="Dalen L."/>
            <person name="Bruford M.W."/>
        </authorList>
    </citation>
    <scope>NUCLEOTIDE SEQUENCE [LARGE SCALE GENOMIC DNA]</scope>
    <source>
        <strain evidence="16">SBR-YM</strain>
        <tissue evidence="16">Skin</tissue>
    </source>
</reference>
<evidence type="ECO:0000256" key="8">
    <source>
        <dbReference type="ARBA" id="ARBA00023136"/>
    </source>
</evidence>
<dbReference type="GO" id="GO:0046642">
    <property type="term" value="P:negative regulation of alpha-beta T cell proliferation"/>
    <property type="evidence" value="ECO:0007669"/>
    <property type="project" value="TreeGrafter"/>
</dbReference>
<evidence type="ECO:0000256" key="7">
    <source>
        <dbReference type="ARBA" id="ARBA00022989"/>
    </source>
</evidence>
<keyword evidence="3" id="KW-0945">Host-virus interaction</keyword>
<dbReference type="InterPro" id="IPR001368">
    <property type="entry name" value="TNFR/NGFR_Cys_rich_reg"/>
</dbReference>
<comment type="caution">
    <text evidence="16">The sequence shown here is derived from an EMBL/GenBank/DDBJ whole genome shotgun (WGS) entry which is preliminary data.</text>
</comment>
<dbReference type="FunFam" id="2.10.50.10:FF:000009">
    <property type="entry name" value="Tumor necrosis factor receptor superfamily member 14"/>
    <property type="match status" value="1"/>
</dbReference>
<evidence type="ECO:0000256" key="6">
    <source>
        <dbReference type="ARBA" id="ARBA00022737"/>
    </source>
</evidence>
<keyword evidence="6" id="KW-0677">Repeat</keyword>
<feature type="repeat" description="TNFR-Cys" evidence="12">
    <location>
        <begin position="129"/>
        <end position="163"/>
    </location>
</feature>
<keyword evidence="2" id="KW-0597">Phosphoprotein</keyword>
<keyword evidence="8 14" id="KW-0472">Membrane</keyword>
<evidence type="ECO:0000259" key="15">
    <source>
        <dbReference type="PROSITE" id="PS50050"/>
    </source>
</evidence>
<feature type="disulfide bond" evidence="12">
    <location>
        <begin position="232"/>
        <end position="250"/>
    </location>
</feature>
<feature type="domain" description="TNFR-Cys" evidence="15">
    <location>
        <begin position="208"/>
        <end position="250"/>
    </location>
</feature>
<dbReference type="CDD" id="cd10582">
    <property type="entry name" value="TNFRSF14"/>
    <property type="match status" value="1"/>
</dbReference>
<evidence type="ECO:0000256" key="3">
    <source>
        <dbReference type="ARBA" id="ARBA00022581"/>
    </source>
</evidence>
<dbReference type="EMBL" id="JACDTQ010002704">
    <property type="protein sequence ID" value="KAF5916470.1"/>
    <property type="molecule type" value="Genomic_DNA"/>
</dbReference>
<dbReference type="PROSITE" id="PS50050">
    <property type="entry name" value="TNFR_NGFR_2"/>
    <property type="match status" value="3"/>
</dbReference>
<evidence type="ECO:0000256" key="12">
    <source>
        <dbReference type="PROSITE-ProRule" id="PRU00206"/>
    </source>
</evidence>
<organism evidence="16 17">
    <name type="scientific">Diceros bicornis minor</name>
    <name type="common">South-central black rhinoceros</name>
    <dbReference type="NCBI Taxonomy" id="77932"/>
    <lineage>
        <taxon>Eukaryota</taxon>
        <taxon>Metazoa</taxon>
        <taxon>Chordata</taxon>
        <taxon>Craniata</taxon>
        <taxon>Vertebrata</taxon>
        <taxon>Euteleostomi</taxon>
        <taxon>Mammalia</taxon>
        <taxon>Eutheria</taxon>
        <taxon>Laurasiatheria</taxon>
        <taxon>Perissodactyla</taxon>
        <taxon>Rhinocerotidae</taxon>
        <taxon>Diceros</taxon>
    </lineage>
</organism>
<evidence type="ECO:0000313" key="17">
    <source>
        <dbReference type="Proteomes" id="UP000551758"/>
    </source>
</evidence>
<name>A0A7J7EL03_DICBM</name>
<dbReference type="InterPro" id="IPR022332">
    <property type="entry name" value="TNFR_14"/>
</dbReference>
<feature type="compositionally biased region" description="Polar residues" evidence="13">
    <location>
        <begin position="377"/>
        <end position="393"/>
    </location>
</feature>
<keyword evidence="4 14" id="KW-0812">Transmembrane</keyword>
<protein>
    <recommendedName>
        <fullName evidence="15">TNFR-Cys domain-containing protein</fullName>
    </recommendedName>
</protein>
<evidence type="ECO:0000256" key="13">
    <source>
        <dbReference type="SAM" id="MobiDB-lite"/>
    </source>
</evidence>
<dbReference type="FunFam" id="2.10.50.10:FF:000040">
    <property type="entry name" value="Tumor necrosis factor receptor superfamily member 14"/>
    <property type="match status" value="1"/>
</dbReference>
<evidence type="ECO:0000256" key="5">
    <source>
        <dbReference type="ARBA" id="ARBA00022729"/>
    </source>
</evidence>
<evidence type="ECO:0000256" key="1">
    <source>
        <dbReference type="ARBA" id="ARBA00004479"/>
    </source>
</evidence>
<feature type="domain" description="TNFR-Cys" evidence="15">
    <location>
        <begin position="165"/>
        <end position="207"/>
    </location>
</feature>
<proteinExistence type="predicted"/>
<keyword evidence="17" id="KW-1185">Reference proteome</keyword>
<keyword evidence="11" id="KW-0325">Glycoprotein</keyword>
<dbReference type="PANTHER" id="PTHR46838">
    <property type="entry name" value="TUMOR NECROSIS FACTOR RECEPTOR SUPERFAMILY MEMBER 14"/>
    <property type="match status" value="1"/>
</dbReference>
<dbReference type="GO" id="GO:2000406">
    <property type="term" value="P:positive regulation of T cell migration"/>
    <property type="evidence" value="ECO:0007669"/>
    <property type="project" value="TreeGrafter"/>
</dbReference>
<dbReference type="FunFam" id="2.10.50.10:FF:000007">
    <property type="entry name" value="TNF receptor superfamily member 14"/>
    <property type="match status" value="1"/>
</dbReference>
<dbReference type="GO" id="GO:0002720">
    <property type="term" value="P:positive regulation of cytokine production involved in immune response"/>
    <property type="evidence" value="ECO:0007669"/>
    <property type="project" value="TreeGrafter"/>
</dbReference>
<accession>A0A7J7EL03</accession>
<dbReference type="SMART" id="SM00208">
    <property type="entry name" value="TNFR"/>
    <property type="match status" value="4"/>
</dbReference>
<evidence type="ECO:0000256" key="9">
    <source>
        <dbReference type="ARBA" id="ARBA00023157"/>
    </source>
</evidence>
<evidence type="ECO:0000256" key="14">
    <source>
        <dbReference type="SAM" id="Phobius"/>
    </source>
</evidence>
<dbReference type="GO" id="GO:0050830">
    <property type="term" value="P:defense response to Gram-positive bacterium"/>
    <property type="evidence" value="ECO:0007669"/>
    <property type="project" value="TreeGrafter"/>
</dbReference>
<feature type="disulfide bond" evidence="12">
    <location>
        <begin position="142"/>
        <end position="155"/>
    </location>
</feature>
<evidence type="ECO:0000313" key="16">
    <source>
        <dbReference type="EMBL" id="KAF5916470.1"/>
    </source>
</evidence>
<feature type="disulfide bond" evidence="12">
    <location>
        <begin position="145"/>
        <end position="163"/>
    </location>
</feature>
<keyword evidence="9 12" id="KW-1015">Disulfide bond</keyword>
<dbReference type="PRINTS" id="PR01965">
    <property type="entry name" value="TNFACTORR14"/>
</dbReference>
<dbReference type="Proteomes" id="UP000551758">
    <property type="component" value="Unassembled WGS sequence"/>
</dbReference>
<dbReference type="Gene3D" id="2.10.50.10">
    <property type="entry name" value="Tumor Necrosis Factor Receptor, subunit A, domain 2"/>
    <property type="match status" value="3"/>
</dbReference>
<dbReference type="PANTHER" id="PTHR46838:SF1">
    <property type="entry name" value="TUMOR NECROSIS FACTOR RECEPTOR SUPERFAMILY MEMBER 14"/>
    <property type="match status" value="1"/>
</dbReference>
<feature type="disulfide bond" evidence="12">
    <location>
        <begin position="166"/>
        <end position="181"/>
    </location>
</feature>
<dbReference type="SUPFAM" id="SSF57586">
    <property type="entry name" value="TNF receptor-like"/>
    <property type="match status" value="2"/>
</dbReference>
<dbReference type="InterPro" id="IPR034031">
    <property type="entry name" value="TNFRSF14/UL144_N"/>
</dbReference>
<evidence type="ECO:0000256" key="10">
    <source>
        <dbReference type="ARBA" id="ARBA00023170"/>
    </source>
</evidence>
<comment type="subcellular location">
    <subcellularLocation>
        <location evidence="1">Membrane</location>
        <topology evidence="1">Single-pass type I membrane protein</topology>
    </subcellularLocation>
</comment>
<feature type="repeat" description="TNFR-Cys" evidence="12">
    <location>
        <begin position="165"/>
        <end position="207"/>
    </location>
</feature>
<dbReference type="GO" id="GO:0050829">
    <property type="term" value="P:defense response to Gram-negative bacterium"/>
    <property type="evidence" value="ECO:0007669"/>
    <property type="project" value="TreeGrafter"/>
</dbReference>
<keyword evidence="7 14" id="KW-1133">Transmembrane helix</keyword>
<dbReference type="AlphaFoldDB" id="A0A7J7EL03"/>
<feature type="region of interest" description="Disordered" evidence="13">
    <location>
        <begin position="374"/>
        <end position="402"/>
    </location>
</feature>
<gene>
    <name evidence="16" type="ORF">HPG69_014734</name>
</gene>
<evidence type="ECO:0000256" key="4">
    <source>
        <dbReference type="ARBA" id="ARBA00022692"/>
    </source>
</evidence>
<evidence type="ECO:0000256" key="11">
    <source>
        <dbReference type="ARBA" id="ARBA00023180"/>
    </source>
</evidence>
<feature type="transmembrane region" description="Helical" evidence="14">
    <location>
        <begin position="297"/>
        <end position="317"/>
    </location>
</feature>
<evidence type="ECO:0000256" key="2">
    <source>
        <dbReference type="ARBA" id="ARBA00022553"/>
    </source>
</evidence>